<dbReference type="AlphaFoldDB" id="A0A922MD53"/>
<dbReference type="EMBL" id="JACEFF010000612">
    <property type="protein sequence ID" value="KAH9634378.1"/>
    <property type="molecule type" value="Genomic_DNA"/>
</dbReference>
<protein>
    <submittedName>
        <fullName evidence="1">Uncharacterized protein</fullName>
    </submittedName>
</protein>
<comment type="caution">
    <text evidence="1">The sequence shown here is derived from an EMBL/GenBank/DDBJ whole genome shotgun (WGS) entry which is preliminary data.</text>
</comment>
<dbReference type="Proteomes" id="UP000814243">
    <property type="component" value="Unassembled WGS sequence"/>
</dbReference>
<name>A0A922MD53_SPOEX</name>
<proteinExistence type="predicted"/>
<reference evidence="1" key="1">
    <citation type="journal article" date="2021" name="G3 (Bethesda)">
        <title>Genome and transcriptome analysis of the beet armyworm Spodoptera exigua reveals targets for pest control. .</title>
        <authorList>
            <person name="Simon S."/>
            <person name="Breeschoten T."/>
            <person name="Jansen H.J."/>
            <person name="Dirks R.P."/>
            <person name="Schranz M.E."/>
            <person name="Ros V.I.D."/>
        </authorList>
    </citation>
    <scope>NUCLEOTIDE SEQUENCE</scope>
    <source>
        <strain evidence="1">TB_SE_WUR_2020</strain>
    </source>
</reference>
<sequence>MSYTIKFLSLQKSELEYEVAVRGGVAADSVSELRRQIVKLSSALPSEDILESHLEPLEDLKAVRESLMKSHNNIISLKAKLDKNLFIRTETLLHHIYHRLNRINYSSADVADAYKNCRSHFNSQYKELTSFKIQSSQVPQVTDGSPDPIREPVNVSVSCERKLVSEIGKLKYSGKTCVRSFIQRVNEFILSRSISQEKILSFAYEIFTDDALHWYRCIKDKVKTWGDVVILLKQDFSQDDYDYRLLSEIRARTQGELENITIYISIMRGMFSRLGKPLSEEDQLEILLHNIRPCYASTLASSPDMSDIDKLQKVCRNYENIQSRLKQFRGAPKVNADTLAPEFAYTKQASNNNTYKNNYTYNYNNNNFKQNKQSQNNNFKSHYSKNYPNNNYNFDKHKTSYEPSRPANSNLHVNAVAQTSNHDTRHVYCPRCRSTSHSLGTCRQPHFPICFKCGKKEVKFPDCPNCNSKTTKN</sequence>
<gene>
    <name evidence="1" type="ORF">HF086_010858</name>
</gene>
<evidence type="ECO:0000313" key="1">
    <source>
        <dbReference type="EMBL" id="KAH9634378.1"/>
    </source>
</evidence>
<accession>A0A922MD53</accession>
<evidence type="ECO:0000313" key="2">
    <source>
        <dbReference type="Proteomes" id="UP000814243"/>
    </source>
</evidence>
<organism evidence="1 2">
    <name type="scientific">Spodoptera exigua</name>
    <name type="common">Beet armyworm</name>
    <name type="synonym">Noctua fulgens</name>
    <dbReference type="NCBI Taxonomy" id="7107"/>
    <lineage>
        <taxon>Eukaryota</taxon>
        <taxon>Metazoa</taxon>
        <taxon>Ecdysozoa</taxon>
        <taxon>Arthropoda</taxon>
        <taxon>Hexapoda</taxon>
        <taxon>Insecta</taxon>
        <taxon>Pterygota</taxon>
        <taxon>Neoptera</taxon>
        <taxon>Endopterygota</taxon>
        <taxon>Lepidoptera</taxon>
        <taxon>Glossata</taxon>
        <taxon>Ditrysia</taxon>
        <taxon>Noctuoidea</taxon>
        <taxon>Noctuidae</taxon>
        <taxon>Amphipyrinae</taxon>
        <taxon>Spodoptera</taxon>
    </lineage>
</organism>